<accession>A0A3R8Q7K2</accession>
<gene>
    <name evidence="2" type="ORF">EIL87_06050</name>
</gene>
<comment type="caution">
    <text evidence="2">The sequence shown here is derived from an EMBL/GenBank/DDBJ whole genome shotgun (WGS) entry which is preliminary data.</text>
</comment>
<dbReference type="Proteomes" id="UP000274515">
    <property type="component" value="Unassembled WGS sequence"/>
</dbReference>
<name>A0A3R8Q7K2_9PSEU</name>
<keyword evidence="1" id="KW-0812">Transmembrane</keyword>
<dbReference type="RefSeq" id="WP_125089173.1">
    <property type="nucleotide sequence ID" value="NZ_RSAA01000006.1"/>
</dbReference>
<evidence type="ECO:0000256" key="1">
    <source>
        <dbReference type="SAM" id="Phobius"/>
    </source>
</evidence>
<feature type="transmembrane region" description="Helical" evidence="1">
    <location>
        <begin position="20"/>
        <end position="40"/>
    </location>
</feature>
<evidence type="ECO:0000313" key="2">
    <source>
        <dbReference type="EMBL" id="RRO18674.1"/>
    </source>
</evidence>
<evidence type="ECO:0000313" key="3">
    <source>
        <dbReference type="Proteomes" id="UP000274515"/>
    </source>
</evidence>
<reference evidence="2 3" key="1">
    <citation type="submission" date="2018-11" db="EMBL/GenBank/DDBJ databases">
        <title>Saccharopolyspora rhizosphaerae sp. nov., an actinomycete isolated from rhizosphere soil in Thailand.</title>
        <authorList>
            <person name="Intra B."/>
            <person name="Euanorasetr J."/>
            <person name="Take A."/>
            <person name="Inahashi Y."/>
            <person name="Mori M."/>
            <person name="Panbangred W."/>
            <person name="Matsumoto A."/>
        </authorList>
    </citation>
    <scope>NUCLEOTIDE SEQUENCE [LARGE SCALE GENOMIC DNA]</scope>
    <source>
        <strain evidence="2 3">H219</strain>
    </source>
</reference>
<proteinExistence type="predicted"/>
<organism evidence="2 3">
    <name type="scientific">Saccharopolyspora rhizosphaerae</name>
    <dbReference type="NCBI Taxonomy" id="2492662"/>
    <lineage>
        <taxon>Bacteria</taxon>
        <taxon>Bacillati</taxon>
        <taxon>Actinomycetota</taxon>
        <taxon>Actinomycetes</taxon>
        <taxon>Pseudonocardiales</taxon>
        <taxon>Pseudonocardiaceae</taxon>
        <taxon>Saccharopolyspora</taxon>
    </lineage>
</organism>
<keyword evidence="1" id="KW-1133">Transmembrane helix</keyword>
<keyword evidence="1" id="KW-0472">Membrane</keyword>
<dbReference type="AlphaFoldDB" id="A0A3R8Q7K2"/>
<dbReference type="EMBL" id="RSAA01000006">
    <property type="protein sequence ID" value="RRO18674.1"/>
    <property type="molecule type" value="Genomic_DNA"/>
</dbReference>
<dbReference type="OrthoDB" id="3701007at2"/>
<sequence length="84" mass="9099">MSKRRDRKSFRKSMRNAGCLSALVVLLVVVGVIVLLAFIAHDPSGAASGINYWWGRLGDGARAILHAPIDFFNALLTFVEQVGG</sequence>
<keyword evidence="3" id="KW-1185">Reference proteome</keyword>
<protein>
    <submittedName>
        <fullName evidence="2">Uncharacterized protein</fullName>
    </submittedName>
</protein>